<evidence type="ECO:0000256" key="11">
    <source>
        <dbReference type="ARBA" id="ARBA00022833"/>
    </source>
</evidence>
<accession>A0AAY5K5U3</accession>
<feature type="transmembrane region" description="Helical" evidence="20">
    <location>
        <begin position="129"/>
        <end position="155"/>
    </location>
</feature>
<keyword evidence="11" id="KW-0862">Zinc</keyword>
<keyword evidence="6 20" id="KW-0812">Transmembrane</keyword>
<dbReference type="GO" id="GO:0016567">
    <property type="term" value="P:protein ubiquitination"/>
    <property type="evidence" value="ECO:0007669"/>
    <property type="project" value="TreeGrafter"/>
</dbReference>
<evidence type="ECO:0000259" key="21">
    <source>
        <dbReference type="PROSITE" id="PS50089"/>
    </source>
</evidence>
<evidence type="ECO:0000256" key="5">
    <source>
        <dbReference type="ARBA" id="ARBA00022679"/>
    </source>
</evidence>
<evidence type="ECO:0000256" key="17">
    <source>
        <dbReference type="ARBA" id="ARBA00075536"/>
    </source>
</evidence>
<comment type="function">
    <text evidence="14">E3 ubiquitin-protein ligase that plays a key role in endosome organization by retaining vesicles in the perinuclear cloud. Acts as a platform for perinuclear positioning of the endosomal system by mediating ubiquitination of SQSTM1 through interaction with the ubiquitin conjugating enzyme UBE2J1. Ubiquitinated SQSTM1 attracts specific vesicle-associated adapters, forming a molecular bridge that restrains cognate vesicles in the perinuclear region and organizes the endosomal pathway for efficient cargo transport. Also acts as a regulator of type I interferon production in response to viral infection by mediating the formation of 'Lys-11'-linked polyubiquitin chains on TMEM173/STING, leading to stabilize TMEM173/STING. Also required to limit type I interferon response by promoting autophagic degradation of IRF3.</text>
</comment>
<reference evidence="22" key="3">
    <citation type="submission" date="2025-09" db="UniProtKB">
        <authorList>
            <consortium name="Ensembl"/>
        </authorList>
    </citation>
    <scope>IDENTIFICATION</scope>
</reference>
<dbReference type="InterPro" id="IPR013083">
    <property type="entry name" value="Znf_RING/FYVE/PHD"/>
</dbReference>
<comment type="subcellular location">
    <subcellularLocation>
        <location evidence="2">Endoplasmic reticulum membrane</location>
        <topology evidence="2">Multi-pass membrane protein</topology>
    </subcellularLocation>
</comment>
<keyword evidence="12 20" id="KW-1133">Transmembrane helix</keyword>
<dbReference type="GO" id="GO:0061630">
    <property type="term" value="F:ubiquitin protein ligase activity"/>
    <property type="evidence" value="ECO:0007669"/>
    <property type="project" value="UniProtKB-EC"/>
</dbReference>
<evidence type="ECO:0000256" key="6">
    <source>
        <dbReference type="ARBA" id="ARBA00022692"/>
    </source>
</evidence>
<dbReference type="GeneTree" id="ENSGT00390000016584"/>
<evidence type="ECO:0000256" key="8">
    <source>
        <dbReference type="ARBA" id="ARBA00022771"/>
    </source>
</evidence>
<evidence type="ECO:0000256" key="19">
    <source>
        <dbReference type="SAM" id="MobiDB-lite"/>
    </source>
</evidence>
<dbReference type="Gene3D" id="3.30.40.10">
    <property type="entry name" value="Zinc/RING finger domain, C3HC4 (zinc finger)"/>
    <property type="match status" value="1"/>
</dbReference>
<evidence type="ECO:0000313" key="22">
    <source>
        <dbReference type="Ensembl" id="ENSELUP00000084529.1"/>
    </source>
</evidence>
<keyword evidence="7" id="KW-0479">Metal-binding</keyword>
<feature type="region of interest" description="Disordered" evidence="19">
    <location>
        <begin position="347"/>
        <end position="371"/>
    </location>
</feature>
<keyword evidence="10" id="KW-0256">Endoplasmic reticulum</keyword>
<dbReference type="InterPro" id="IPR001841">
    <property type="entry name" value="Znf_RING"/>
</dbReference>
<evidence type="ECO:0000256" key="16">
    <source>
        <dbReference type="ARBA" id="ARBA00067352"/>
    </source>
</evidence>
<proteinExistence type="predicted"/>
<dbReference type="PANTHER" id="PTHR22696">
    <property type="entry name" value="E3 UBIQUITIN-PROTEIN LIGASE RNF26"/>
    <property type="match status" value="1"/>
</dbReference>
<sequence>MGLVNAVFCAIGKCFNFITFLLDLNFLIVHSVIRVLAACLTFLNNLPVLLTNSIVDGWNLTLFFVVATFDGLSLLAEGTASMFWRGLHLLAGVLDSLKMVGYFSSHVLLRVRDFFHRGLLCCQGLLRQVWEGCGVAVSLALYLVNTVINLLLIGTQNLYSVVVSAWETVSFPLQKAVELILTLLTFLYSSLVGTSVVLWTPFRLALEFLGLLGHTFLNVFLLNIYGLILMAAVVLAVIYMNPVLTRHAVDYVNSLPALQRLKTILRRFYLLERGLWQRLQQRVSRLHQTITPVYRSMGVRADRARQPEPRLREQRAPPDGRAGDAALHAGQPHQLMDDLWELVFPSSSSTDRPLQKQSPGEGGSGSKGRPADSLLTLLKEQEERKKCVICQDSAKTVVLLPCRHLCLCRGCTTILLRQPVYQQNCPLCRHMILNTMDVYL</sequence>
<evidence type="ECO:0000256" key="12">
    <source>
        <dbReference type="ARBA" id="ARBA00022989"/>
    </source>
</evidence>
<dbReference type="AlphaFoldDB" id="A0AAY5K5U3"/>
<dbReference type="Proteomes" id="UP000265140">
    <property type="component" value="Chromosome 1"/>
</dbReference>
<comment type="pathway">
    <text evidence="3">Protein modification; protein ubiquitination.</text>
</comment>
<keyword evidence="8 18" id="KW-0863">Zinc-finger</keyword>
<protein>
    <recommendedName>
        <fullName evidence="16">E3 ubiquitin-protein ligase RNF26</fullName>
        <ecNumber evidence="4">2.3.2.27</ecNumber>
    </recommendedName>
    <alternativeName>
        <fullName evidence="17">RING finger protein 26</fullName>
    </alternativeName>
</protein>
<organism evidence="22 23">
    <name type="scientific">Esox lucius</name>
    <name type="common">Northern pike</name>
    <dbReference type="NCBI Taxonomy" id="8010"/>
    <lineage>
        <taxon>Eukaryota</taxon>
        <taxon>Metazoa</taxon>
        <taxon>Chordata</taxon>
        <taxon>Craniata</taxon>
        <taxon>Vertebrata</taxon>
        <taxon>Euteleostomi</taxon>
        <taxon>Actinopterygii</taxon>
        <taxon>Neopterygii</taxon>
        <taxon>Teleostei</taxon>
        <taxon>Protacanthopterygii</taxon>
        <taxon>Esociformes</taxon>
        <taxon>Esocidae</taxon>
        <taxon>Esox</taxon>
    </lineage>
</organism>
<evidence type="ECO:0000256" key="2">
    <source>
        <dbReference type="ARBA" id="ARBA00004477"/>
    </source>
</evidence>
<evidence type="ECO:0000256" key="15">
    <source>
        <dbReference type="ARBA" id="ARBA00063040"/>
    </source>
</evidence>
<evidence type="ECO:0000256" key="13">
    <source>
        <dbReference type="ARBA" id="ARBA00023136"/>
    </source>
</evidence>
<gene>
    <name evidence="22" type="primary">RNF26</name>
</gene>
<dbReference type="GO" id="GO:0005789">
    <property type="term" value="C:endoplasmic reticulum membrane"/>
    <property type="evidence" value="ECO:0007669"/>
    <property type="project" value="UniProtKB-SubCell"/>
</dbReference>
<dbReference type="PROSITE" id="PS50089">
    <property type="entry name" value="ZF_RING_2"/>
    <property type="match status" value="1"/>
</dbReference>
<dbReference type="CDD" id="cd16788">
    <property type="entry name" value="mRING-HC-C3HC5_RNF26"/>
    <property type="match status" value="1"/>
</dbReference>
<keyword evidence="23" id="KW-1185">Reference proteome</keyword>
<dbReference type="GO" id="GO:0006511">
    <property type="term" value="P:ubiquitin-dependent protein catabolic process"/>
    <property type="evidence" value="ECO:0007669"/>
    <property type="project" value="TreeGrafter"/>
</dbReference>
<feature type="compositionally biased region" description="Basic and acidic residues" evidence="19">
    <location>
        <begin position="300"/>
        <end position="322"/>
    </location>
</feature>
<name>A0AAY5K5U3_ESOLU</name>
<dbReference type="PANTHER" id="PTHR22696:SF1">
    <property type="entry name" value="E3 UBIQUITIN-PROTEIN LIGASE RNF26"/>
    <property type="match status" value="1"/>
</dbReference>
<reference evidence="22 23" key="1">
    <citation type="submission" date="2020-02" db="EMBL/GenBank/DDBJ databases">
        <title>Esox lucius (northern pike) genome, fEsoLuc1, primary haplotype.</title>
        <authorList>
            <person name="Myers G."/>
            <person name="Karagic N."/>
            <person name="Meyer A."/>
            <person name="Pippel M."/>
            <person name="Reichard M."/>
            <person name="Winkler S."/>
            <person name="Tracey A."/>
            <person name="Sims Y."/>
            <person name="Howe K."/>
            <person name="Rhie A."/>
            <person name="Formenti G."/>
            <person name="Durbin R."/>
            <person name="Fedrigo O."/>
            <person name="Jarvis E.D."/>
        </authorList>
    </citation>
    <scope>NUCLEOTIDE SEQUENCE [LARGE SCALE GENOMIC DNA]</scope>
</reference>
<feature type="domain" description="RING-type" evidence="21">
    <location>
        <begin position="387"/>
        <end position="429"/>
    </location>
</feature>
<dbReference type="InterPro" id="IPR040089">
    <property type="entry name" value="RNF26_mRING-HC-C3HC5"/>
</dbReference>
<feature type="region of interest" description="Disordered" evidence="19">
    <location>
        <begin position="298"/>
        <end position="326"/>
    </location>
</feature>
<evidence type="ECO:0000256" key="1">
    <source>
        <dbReference type="ARBA" id="ARBA00000900"/>
    </source>
</evidence>
<dbReference type="GO" id="GO:0008270">
    <property type="term" value="F:zinc ion binding"/>
    <property type="evidence" value="ECO:0007669"/>
    <property type="project" value="UniProtKB-KW"/>
</dbReference>
<dbReference type="SMART" id="SM00184">
    <property type="entry name" value="RING"/>
    <property type="match status" value="1"/>
</dbReference>
<evidence type="ECO:0000256" key="4">
    <source>
        <dbReference type="ARBA" id="ARBA00012483"/>
    </source>
</evidence>
<evidence type="ECO:0000256" key="10">
    <source>
        <dbReference type="ARBA" id="ARBA00022824"/>
    </source>
</evidence>
<dbReference type="SUPFAM" id="SSF57850">
    <property type="entry name" value="RING/U-box"/>
    <property type="match status" value="1"/>
</dbReference>
<evidence type="ECO:0000256" key="9">
    <source>
        <dbReference type="ARBA" id="ARBA00022786"/>
    </source>
</evidence>
<evidence type="ECO:0000313" key="23">
    <source>
        <dbReference type="Proteomes" id="UP000265140"/>
    </source>
</evidence>
<comment type="catalytic activity">
    <reaction evidence="1">
        <text>S-ubiquitinyl-[E2 ubiquitin-conjugating enzyme]-L-cysteine + [acceptor protein]-L-lysine = [E2 ubiquitin-conjugating enzyme]-L-cysteine + N(6)-ubiquitinyl-[acceptor protein]-L-lysine.</text>
        <dbReference type="EC" id="2.3.2.27"/>
    </reaction>
</comment>
<dbReference type="Pfam" id="PF13920">
    <property type="entry name" value="zf-C3HC4_3"/>
    <property type="match status" value="1"/>
</dbReference>
<evidence type="ECO:0000256" key="7">
    <source>
        <dbReference type="ARBA" id="ARBA00022723"/>
    </source>
</evidence>
<feature type="transmembrane region" description="Helical" evidence="20">
    <location>
        <begin position="55"/>
        <end position="75"/>
    </location>
</feature>
<keyword evidence="5" id="KW-0808">Transferase</keyword>
<feature type="compositionally biased region" description="Polar residues" evidence="19">
    <location>
        <begin position="347"/>
        <end position="358"/>
    </location>
</feature>
<evidence type="ECO:0000256" key="20">
    <source>
        <dbReference type="SAM" id="Phobius"/>
    </source>
</evidence>
<dbReference type="FunFam" id="3.30.40.10:FF:000387">
    <property type="entry name" value="RING finger protein 26"/>
    <property type="match status" value="1"/>
</dbReference>
<evidence type="ECO:0000256" key="18">
    <source>
        <dbReference type="PROSITE-ProRule" id="PRU00175"/>
    </source>
</evidence>
<evidence type="ECO:0000256" key="3">
    <source>
        <dbReference type="ARBA" id="ARBA00004906"/>
    </source>
</evidence>
<reference evidence="22" key="2">
    <citation type="submission" date="2025-08" db="UniProtKB">
        <authorList>
            <consortium name="Ensembl"/>
        </authorList>
    </citation>
    <scope>IDENTIFICATION</scope>
</reference>
<feature type="transmembrane region" description="Helical" evidence="20">
    <location>
        <begin position="176"/>
        <end position="199"/>
    </location>
</feature>
<keyword evidence="13 20" id="KW-0472">Membrane</keyword>
<evidence type="ECO:0000256" key="14">
    <source>
        <dbReference type="ARBA" id="ARBA00057605"/>
    </source>
</evidence>
<feature type="transmembrane region" description="Helical" evidence="20">
    <location>
        <begin position="219"/>
        <end position="239"/>
    </location>
</feature>
<dbReference type="Ensembl" id="ENSELUT00000100908.1">
    <property type="protein sequence ID" value="ENSELUP00000084529.1"/>
    <property type="gene ID" value="ENSELUG00000037786.1"/>
</dbReference>
<keyword evidence="9" id="KW-0833">Ubl conjugation pathway</keyword>
<comment type="subunit">
    <text evidence="15">Interacts with INCA1. Interacts with TMEM43, ENDOD1, TMEM33 and TMED1 to form a complex capable of modulating innate immune signaling through the cGAS-STING pathway. Interacts with UBE2J1; this interaction is important for SQSTM1 ubiquitination.</text>
</comment>
<dbReference type="EC" id="2.3.2.27" evidence="4"/>